<feature type="compositionally biased region" description="Pro residues" evidence="1">
    <location>
        <begin position="401"/>
        <end position="479"/>
    </location>
</feature>
<proteinExistence type="predicted"/>
<feature type="region of interest" description="Disordered" evidence="1">
    <location>
        <begin position="842"/>
        <end position="866"/>
    </location>
</feature>
<accession>A0AAD5U5S4</accession>
<dbReference type="PANTHER" id="PTHR45733">
    <property type="entry name" value="FORMIN-J"/>
    <property type="match status" value="1"/>
</dbReference>
<protein>
    <submittedName>
        <fullName evidence="2">Uncharacterized protein</fullName>
    </submittedName>
</protein>
<evidence type="ECO:0000256" key="1">
    <source>
        <dbReference type="SAM" id="MobiDB-lite"/>
    </source>
</evidence>
<name>A0AAD5U5S4_9FUNG</name>
<gene>
    <name evidence="2" type="ORF">HK099_003816</name>
</gene>
<feature type="region of interest" description="Disordered" evidence="1">
    <location>
        <begin position="390"/>
        <end position="496"/>
    </location>
</feature>
<dbReference type="AlphaFoldDB" id="A0AAD5U5S4"/>
<organism evidence="2 3">
    <name type="scientific">Clydaea vesicula</name>
    <dbReference type="NCBI Taxonomy" id="447962"/>
    <lineage>
        <taxon>Eukaryota</taxon>
        <taxon>Fungi</taxon>
        <taxon>Fungi incertae sedis</taxon>
        <taxon>Chytridiomycota</taxon>
        <taxon>Chytridiomycota incertae sedis</taxon>
        <taxon>Chytridiomycetes</taxon>
        <taxon>Lobulomycetales</taxon>
        <taxon>Lobulomycetaceae</taxon>
        <taxon>Clydaea</taxon>
    </lineage>
</organism>
<dbReference type="PANTHER" id="PTHR45733:SF8">
    <property type="entry name" value="FORMIN-J"/>
    <property type="match status" value="1"/>
</dbReference>
<feature type="region of interest" description="Disordered" evidence="1">
    <location>
        <begin position="251"/>
        <end position="272"/>
    </location>
</feature>
<feature type="compositionally biased region" description="Basic and acidic residues" evidence="1">
    <location>
        <begin position="254"/>
        <end position="272"/>
    </location>
</feature>
<dbReference type="Proteomes" id="UP001211065">
    <property type="component" value="Unassembled WGS sequence"/>
</dbReference>
<keyword evidence="3" id="KW-1185">Reference proteome</keyword>
<reference evidence="2" key="1">
    <citation type="submission" date="2020-05" db="EMBL/GenBank/DDBJ databases">
        <title>Phylogenomic resolution of chytrid fungi.</title>
        <authorList>
            <person name="Stajich J.E."/>
            <person name="Amses K."/>
            <person name="Simmons R."/>
            <person name="Seto K."/>
            <person name="Myers J."/>
            <person name="Bonds A."/>
            <person name="Quandt C.A."/>
            <person name="Barry K."/>
            <person name="Liu P."/>
            <person name="Grigoriev I."/>
            <person name="Longcore J.E."/>
            <person name="James T.Y."/>
        </authorList>
    </citation>
    <scope>NUCLEOTIDE SEQUENCE</scope>
    <source>
        <strain evidence="2">JEL0476</strain>
    </source>
</reference>
<evidence type="ECO:0000313" key="2">
    <source>
        <dbReference type="EMBL" id="KAJ3221038.1"/>
    </source>
</evidence>
<sequence>MMSDEKVELTKKKSTVTIQRKLTTIQSGPLPVPVTLPVKEDEPNNSQTFTIFLQSSKGAMPIQCPIDADLNWLLQTATIRFSMRGLLCPFVCARTEEGVTLTEFDNLADIQKQHGIFLFTEQETKQMPELAKYFFNPDVLELEEINKTNTDDDYLVPEPAESLKRRTGMKRDSFLTSKSILDKEKDKLGLSSSPSLRDSVLGLHLSETDLSDPDVQRKIEKRKIAFEEIDFEIGPEVTDIPKIVLGESTLHLEQGQHEKTKHDEDTTDDRKPSGFLSELTSVLKIKKPVLPTVKKVLDAEDLEKINLRKSKQRIEHSSLNLNYVTEAEFDDDIDSEETEDNTFEADIEGDIGMKNWNKEMDIIRKKTSNTTKKKTVSHSDTIAITFPKLTNDVTPNSVKGLPPPAPPAPPSTIGGPLPPAPPPGLSGPPPPPPPPGLSGPPPPPPPGLSGPPPPPPPGLNGPPPPPPPPGFNCPPPPVLGAPHPAKPVSSGPVEVSAKDLQNQLALMKKRKLERQKLAAEKAAANLATTEEVGSAAVTDESEKTAELKKLKLAEERQNIIIEVLGYMQASSSGSLEEIIEKANKSTAIARNFIYTLVRKQWVEGFRIIDPSTEPEALNDFQSGSRKKKEKVPCIVYPGKEYSTTITLQDKTIDEINNIYPNQDSFVAEASMYRFDAYLQKHVLDKIKFYKTALFPKPYEAFMEPEPPQDSSLENRNKWEQWNKNKLDHEQSDSAQYNLIYNKLKATDLITVTAFQSLEQTISQMREMNDKVNAAFNDMPITELRKVGFFLTYHKTVNFFQLPALIPREIKNLAARLHKKNGIIIKDEDLKLTPTFLESLMDPDGLTKEERMEKDKKEGLVQERKNKNLASFPRESVDLL</sequence>
<feature type="compositionally biased region" description="Basic and acidic residues" evidence="1">
    <location>
        <begin position="844"/>
        <end position="865"/>
    </location>
</feature>
<comment type="caution">
    <text evidence="2">The sequence shown here is derived from an EMBL/GenBank/DDBJ whole genome shotgun (WGS) entry which is preliminary data.</text>
</comment>
<dbReference type="EMBL" id="JADGJW010000256">
    <property type="protein sequence ID" value="KAJ3221038.1"/>
    <property type="molecule type" value="Genomic_DNA"/>
</dbReference>
<evidence type="ECO:0000313" key="3">
    <source>
        <dbReference type="Proteomes" id="UP001211065"/>
    </source>
</evidence>
<dbReference type="InterPro" id="IPR051144">
    <property type="entry name" value="Formin_homology_domain"/>
</dbReference>